<dbReference type="AlphaFoldDB" id="F6HRP1"/>
<dbReference type="PANTHER" id="PTHR35164">
    <property type="entry name" value="EXPRESSED PROTEIN"/>
    <property type="match status" value="1"/>
</dbReference>
<dbReference type="STRING" id="29760.F6HRP1"/>
<evidence type="ECO:0000313" key="3">
    <source>
        <dbReference type="Proteomes" id="UP000009183"/>
    </source>
</evidence>
<dbReference type="PaxDb" id="29760-VIT_07s0191g00100.t01"/>
<dbReference type="Proteomes" id="UP000009183">
    <property type="component" value="Chromosome 7"/>
</dbReference>
<sequence length="296" mass="33754">MTESMKAAEDMKKASREENHKLRDILRQALNESNVAKEAAGIARAENSQLKDCLTEKDDALDFFTRENERLRVSEAAANENIKELKYLLSTVSAKEVKTEEKEVAEVKTHKPTAKVKPEDKEVAEVKTHKPNAKVKAEDKEVAEVKTHKPTAKVKAEDKEVAEVKAQKPPLKEHHDGKKARNTFSFDLEELKIPVKPKDEDEDFLIEEALKGSIFDTKSPPMPVHHHRKMSSSIFTDDGETICSEDFDNLEGQHFDEAEHERSSHRKKKALLRRFGDLIRRRSFHQKAGMNEPNAQ</sequence>
<dbReference type="InParanoid" id="F6HRP1"/>
<feature type="compositionally biased region" description="Basic and acidic residues" evidence="1">
    <location>
        <begin position="154"/>
        <end position="176"/>
    </location>
</feature>
<name>F6HRP1_VITVI</name>
<reference evidence="3" key="1">
    <citation type="journal article" date="2007" name="Nature">
        <title>The grapevine genome sequence suggests ancestral hexaploidization in major angiosperm phyla.</title>
        <authorList>
            <consortium name="The French-Italian Public Consortium for Grapevine Genome Characterization."/>
            <person name="Jaillon O."/>
            <person name="Aury J.-M."/>
            <person name="Noel B."/>
            <person name="Policriti A."/>
            <person name="Clepet C."/>
            <person name="Casagrande A."/>
            <person name="Choisne N."/>
            <person name="Aubourg S."/>
            <person name="Vitulo N."/>
            <person name="Jubin C."/>
            <person name="Vezzi A."/>
            <person name="Legeai F."/>
            <person name="Hugueney P."/>
            <person name="Dasilva C."/>
            <person name="Horner D."/>
            <person name="Mica E."/>
            <person name="Jublot D."/>
            <person name="Poulain J."/>
            <person name="Bruyere C."/>
            <person name="Billault A."/>
            <person name="Segurens B."/>
            <person name="Gouyvenoux M."/>
            <person name="Ugarte E."/>
            <person name="Cattonaro F."/>
            <person name="Anthouard V."/>
            <person name="Vico V."/>
            <person name="Del Fabbro C."/>
            <person name="Alaux M."/>
            <person name="Di Gaspero G."/>
            <person name="Dumas V."/>
            <person name="Felice N."/>
            <person name="Paillard S."/>
            <person name="Juman I."/>
            <person name="Moroldo M."/>
            <person name="Scalabrin S."/>
            <person name="Canaguier A."/>
            <person name="Le Clainche I."/>
            <person name="Malacrida G."/>
            <person name="Durand E."/>
            <person name="Pesole G."/>
            <person name="Laucou V."/>
            <person name="Chatelet P."/>
            <person name="Merdinoglu D."/>
            <person name="Delledonne M."/>
            <person name="Pezzotti M."/>
            <person name="Lecharny A."/>
            <person name="Scarpelli C."/>
            <person name="Artiguenave F."/>
            <person name="Pe M.E."/>
            <person name="Valle G."/>
            <person name="Morgante M."/>
            <person name="Caboche M."/>
            <person name="Adam-Blondon A.-F."/>
            <person name="Weissenbach J."/>
            <person name="Quetier F."/>
            <person name="Wincker P."/>
        </authorList>
    </citation>
    <scope>NUCLEOTIDE SEQUENCE [LARGE SCALE GENOMIC DNA]</scope>
    <source>
        <strain evidence="3">cv. Pinot noir / PN40024</strain>
    </source>
</reference>
<keyword evidence="3" id="KW-1185">Reference proteome</keyword>
<evidence type="ECO:0000256" key="1">
    <source>
        <dbReference type="SAM" id="MobiDB-lite"/>
    </source>
</evidence>
<feature type="compositionally biased region" description="Basic and acidic residues" evidence="1">
    <location>
        <begin position="100"/>
        <end position="109"/>
    </location>
</feature>
<protein>
    <recommendedName>
        <fullName evidence="4">WEB family protein, chloroplastic</fullName>
    </recommendedName>
</protein>
<dbReference type="EMBL" id="FN596027">
    <property type="protein sequence ID" value="CCB57349.1"/>
    <property type="molecule type" value="Genomic_DNA"/>
</dbReference>
<feature type="region of interest" description="Disordered" evidence="1">
    <location>
        <begin position="100"/>
        <end position="181"/>
    </location>
</feature>
<feature type="compositionally biased region" description="Basic and acidic residues" evidence="1">
    <location>
        <begin position="116"/>
        <end position="128"/>
    </location>
</feature>
<feature type="compositionally biased region" description="Basic and acidic residues" evidence="1">
    <location>
        <begin position="135"/>
        <end position="147"/>
    </location>
</feature>
<evidence type="ECO:0000313" key="2">
    <source>
        <dbReference type="EMBL" id="CCB57349.1"/>
    </source>
</evidence>
<gene>
    <name evidence="2" type="ordered locus">VIT_07s0191g00100</name>
</gene>
<proteinExistence type="predicted"/>
<organism evidence="2 3">
    <name type="scientific">Vitis vinifera</name>
    <name type="common">Grape</name>
    <dbReference type="NCBI Taxonomy" id="29760"/>
    <lineage>
        <taxon>Eukaryota</taxon>
        <taxon>Viridiplantae</taxon>
        <taxon>Streptophyta</taxon>
        <taxon>Embryophyta</taxon>
        <taxon>Tracheophyta</taxon>
        <taxon>Spermatophyta</taxon>
        <taxon>Magnoliopsida</taxon>
        <taxon>eudicotyledons</taxon>
        <taxon>Gunneridae</taxon>
        <taxon>Pentapetalae</taxon>
        <taxon>rosids</taxon>
        <taxon>Vitales</taxon>
        <taxon>Vitaceae</taxon>
        <taxon>Viteae</taxon>
        <taxon>Vitis</taxon>
    </lineage>
</organism>
<evidence type="ECO:0008006" key="4">
    <source>
        <dbReference type="Google" id="ProtNLM"/>
    </source>
</evidence>
<dbReference type="HOGENOM" id="CLU_1040448_0_0_1"/>
<dbReference type="PANTHER" id="PTHR35164:SF9">
    <property type="entry name" value="EXPRESSED PROTEIN"/>
    <property type="match status" value="1"/>
</dbReference>
<accession>F6HRP1</accession>
<feature type="region of interest" description="Disordered" evidence="1">
    <location>
        <begin position="1"/>
        <end position="20"/>
    </location>
</feature>